<keyword evidence="4" id="KW-1185">Reference proteome</keyword>
<dbReference type="AlphaFoldDB" id="C4FHZ6"/>
<reference evidence="3 4" key="1">
    <citation type="submission" date="2009-04" db="EMBL/GenBank/DDBJ databases">
        <authorList>
            <person name="Reysenbach A.-L."/>
            <person name="Heidelberg J.F."/>
            <person name="Nelson W.C."/>
        </authorList>
    </citation>
    <scope>NUCLEOTIDE SEQUENCE [LARGE SCALE GENOMIC DNA]</scope>
    <source>
        <strain evidence="3 4">SS-5</strain>
    </source>
</reference>
<gene>
    <name evidence="3" type="ORF">SULYE_0175</name>
</gene>
<evidence type="ECO:0000313" key="3">
    <source>
        <dbReference type="EMBL" id="EEP61301.1"/>
    </source>
</evidence>
<keyword evidence="1" id="KW-0812">Transmembrane</keyword>
<dbReference type="Proteomes" id="UP000005540">
    <property type="component" value="Unassembled WGS sequence"/>
</dbReference>
<dbReference type="InterPro" id="IPR000073">
    <property type="entry name" value="AB_hydrolase_1"/>
</dbReference>
<dbReference type="SUPFAM" id="SSF53474">
    <property type="entry name" value="alpha/beta-Hydrolases"/>
    <property type="match status" value="1"/>
</dbReference>
<protein>
    <submittedName>
        <fullName evidence="3">Carboxylesterase</fullName>
    </submittedName>
</protein>
<proteinExistence type="predicted"/>
<feature type="transmembrane region" description="Helical" evidence="1">
    <location>
        <begin position="118"/>
        <end position="135"/>
    </location>
</feature>
<evidence type="ECO:0000256" key="1">
    <source>
        <dbReference type="SAM" id="Phobius"/>
    </source>
</evidence>
<keyword evidence="1" id="KW-0472">Membrane</keyword>
<accession>C4FHZ6</accession>
<sequence>MEFSIVNNNEKAVLLLHGLTGTPLELRWVARDFSKENYDVYFPILPGHCSSLEEIKNIKWQDLYRFTKDYYLSLKAKYKHVFVGGLCVGGMLSLILAMDFPDIDAVASWSPAMGIDGWAIPWYRFLLPFVLHSPLKHLYYWKESDPYGIKNEFMRRKIRQMMERDENFGAYDKIPATTIL</sequence>
<keyword evidence="1" id="KW-1133">Transmembrane helix</keyword>
<comment type="caution">
    <text evidence="3">The sequence shown here is derived from an EMBL/GenBank/DDBJ whole genome shotgun (WGS) entry which is preliminary data.</text>
</comment>
<dbReference type="InterPro" id="IPR029058">
    <property type="entry name" value="AB_hydrolase_fold"/>
</dbReference>
<feature type="transmembrane region" description="Helical" evidence="1">
    <location>
        <begin position="81"/>
        <end position="98"/>
    </location>
</feature>
<feature type="domain" description="AB hydrolase-1" evidence="2">
    <location>
        <begin position="12"/>
        <end position="117"/>
    </location>
</feature>
<dbReference type="EMBL" id="ABZS01000010">
    <property type="protein sequence ID" value="EEP61301.1"/>
    <property type="molecule type" value="Genomic_DNA"/>
</dbReference>
<evidence type="ECO:0000259" key="2">
    <source>
        <dbReference type="Pfam" id="PF00561"/>
    </source>
</evidence>
<evidence type="ECO:0000313" key="4">
    <source>
        <dbReference type="Proteomes" id="UP000005540"/>
    </source>
</evidence>
<name>C4FHZ6_9AQUI</name>
<dbReference type="Gene3D" id="3.40.50.1820">
    <property type="entry name" value="alpha/beta hydrolase"/>
    <property type="match status" value="1"/>
</dbReference>
<dbReference type="Pfam" id="PF00561">
    <property type="entry name" value="Abhydrolase_1"/>
    <property type="match status" value="1"/>
</dbReference>
<organism evidence="3 4">
    <name type="scientific">Sulfurihydrogenibium yellowstonense SS-5</name>
    <dbReference type="NCBI Taxonomy" id="432331"/>
    <lineage>
        <taxon>Bacteria</taxon>
        <taxon>Pseudomonadati</taxon>
        <taxon>Aquificota</taxon>
        <taxon>Aquificia</taxon>
        <taxon>Aquificales</taxon>
        <taxon>Hydrogenothermaceae</taxon>
        <taxon>Sulfurihydrogenibium</taxon>
    </lineage>
</organism>